<dbReference type="InterPro" id="IPR027266">
    <property type="entry name" value="TrmE/GcvT-like"/>
</dbReference>
<name>N1V8M0_9MICC</name>
<dbReference type="OrthoDB" id="5287468at2"/>
<dbReference type="Pfam" id="PF01571">
    <property type="entry name" value="GCV_T"/>
    <property type="match status" value="1"/>
</dbReference>
<keyword evidence="3" id="KW-0547">Nucleotide-binding</keyword>
<comment type="caution">
    <text evidence="7">The sequence shown here is derived from an EMBL/GenBank/DDBJ whole genome shotgun (WGS) entry which is preliminary data.</text>
</comment>
<dbReference type="InterPro" id="IPR042204">
    <property type="entry name" value="2Fe-2S-bd_N"/>
</dbReference>
<comment type="similarity">
    <text evidence="1 3">Belongs to the GcvT family.</text>
</comment>
<feature type="domain" description="GCVT N-terminal" evidence="4">
    <location>
        <begin position="587"/>
        <end position="857"/>
    </location>
</feature>
<dbReference type="PANTHER" id="PTHR43757:SF2">
    <property type="entry name" value="AMINOMETHYLTRANSFERASE, MITOCHONDRIAL"/>
    <property type="match status" value="1"/>
</dbReference>
<evidence type="ECO:0000256" key="2">
    <source>
        <dbReference type="ARBA" id="ARBA00023002"/>
    </source>
</evidence>
<dbReference type="SUPFAM" id="SSF103025">
    <property type="entry name" value="Folate-binding domain"/>
    <property type="match status" value="1"/>
</dbReference>
<dbReference type="PANTHER" id="PTHR43757">
    <property type="entry name" value="AMINOMETHYLTRANSFERASE"/>
    <property type="match status" value="1"/>
</dbReference>
<comment type="catalytic activity">
    <reaction evidence="3">
        <text>sarcosine + (6S)-5,6,7,8-tetrahydrofolate + O2 = (6R)-5,10-methylene-5,6,7,8-tetrahydrofolate + glycine + H2O2</text>
        <dbReference type="Rhea" id="RHEA:70455"/>
        <dbReference type="ChEBI" id="CHEBI:15379"/>
        <dbReference type="ChEBI" id="CHEBI:15636"/>
        <dbReference type="ChEBI" id="CHEBI:16240"/>
        <dbReference type="ChEBI" id="CHEBI:57305"/>
        <dbReference type="ChEBI" id="CHEBI:57433"/>
        <dbReference type="ChEBI" id="CHEBI:57453"/>
        <dbReference type="EC" id="1.5.3.24"/>
    </reaction>
</comment>
<dbReference type="PRINTS" id="PR00469">
    <property type="entry name" value="PNDRDTASEII"/>
</dbReference>
<gene>
    <name evidence="7" type="ORF">D477_008743</name>
</gene>
<dbReference type="PIRSF" id="PIRSF037980">
    <property type="entry name" value="SoxA"/>
    <property type="match status" value="1"/>
</dbReference>
<dbReference type="InterPro" id="IPR036188">
    <property type="entry name" value="FAD/NAD-bd_sf"/>
</dbReference>
<keyword evidence="8" id="KW-1185">Reference proteome</keyword>
<dbReference type="GO" id="GO:0000166">
    <property type="term" value="F:nucleotide binding"/>
    <property type="evidence" value="ECO:0007669"/>
    <property type="project" value="UniProtKB-KW"/>
</dbReference>
<dbReference type="Gene3D" id="3.10.20.440">
    <property type="entry name" value="2Fe-2S iron-sulphur cluster binding domain, sarcosine oxidase, alpha subunit, N-terminal domain"/>
    <property type="match status" value="1"/>
</dbReference>
<dbReference type="NCBIfam" id="TIGR01372">
    <property type="entry name" value="soxA"/>
    <property type="match status" value="1"/>
</dbReference>
<dbReference type="Pfam" id="PF12831">
    <property type="entry name" value="FAD_oxidored"/>
    <property type="match status" value="1"/>
</dbReference>
<dbReference type="Gene3D" id="3.50.50.60">
    <property type="entry name" value="FAD/NAD(P)-binding domain"/>
    <property type="match status" value="1"/>
</dbReference>
<dbReference type="RefSeq" id="WP_005268607.1">
    <property type="nucleotide sequence ID" value="NZ_ANPE02000107.1"/>
</dbReference>
<dbReference type="SUPFAM" id="SSF101790">
    <property type="entry name" value="Aminomethyltransferase beta-barrel domain"/>
    <property type="match status" value="1"/>
</dbReference>
<accession>N1V8M0</accession>
<dbReference type="InterPro" id="IPR041117">
    <property type="entry name" value="SoxA_A3"/>
</dbReference>
<evidence type="ECO:0000256" key="1">
    <source>
        <dbReference type="ARBA" id="ARBA00008609"/>
    </source>
</evidence>
<evidence type="ECO:0000313" key="8">
    <source>
        <dbReference type="Proteomes" id="UP000010729"/>
    </source>
</evidence>
<evidence type="ECO:0000313" key="7">
    <source>
        <dbReference type="EMBL" id="EMY34598.1"/>
    </source>
</evidence>
<dbReference type="GO" id="GO:0005737">
    <property type="term" value="C:cytoplasm"/>
    <property type="evidence" value="ECO:0007669"/>
    <property type="project" value="UniProtKB-SubCell"/>
</dbReference>
<evidence type="ECO:0000259" key="4">
    <source>
        <dbReference type="Pfam" id="PF01571"/>
    </source>
</evidence>
<dbReference type="SUPFAM" id="SSF51905">
    <property type="entry name" value="FAD/NAD(P)-binding domain"/>
    <property type="match status" value="1"/>
</dbReference>
<keyword evidence="3" id="KW-0963">Cytoplasm</keyword>
<dbReference type="EC" id="1.5.3.24" evidence="3"/>
<dbReference type="Proteomes" id="UP000010729">
    <property type="component" value="Unassembled WGS sequence"/>
</dbReference>
<protein>
    <recommendedName>
        <fullName evidence="3">Sarcosine oxidase subunit alpha</fullName>
        <ecNumber evidence="3">1.5.3.24</ecNumber>
    </recommendedName>
</protein>
<evidence type="ECO:0000259" key="6">
    <source>
        <dbReference type="Pfam" id="PF17806"/>
    </source>
</evidence>
<evidence type="ECO:0000259" key="5">
    <source>
        <dbReference type="Pfam" id="PF08669"/>
    </source>
</evidence>
<comment type="subcellular location">
    <subcellularLocation>
        <location evidence="3">Cytoplasm</location>
    </subcellularLocation>
</comment>
<organism evidence="7 8">
    <name type="scientific">Arthrobacter crystallopoietes BAB-32</name>
    <dbReference type="NCBI Taxonomy" id="1246476"/>
    <lineage>
        <taxon>Bacteria</taxon>
        <taxon>Bacillati</taxon>
        <taxon>Actinomycetota</taxon>
        <taxon>Actinomycetes</taxon>
        <taxon>Micrococcales</taxon>
        <taxon>Micrococcaceae</taxon>
        <taxon>Crystallibacter</taxon>
    </lineage>
</organism>
<dbReference type="Pfam" id="PF13510">
    <property type="entry name" value="Fer2_4"/>
    <property type="match status" value="1"/>
</dbReference>
<dbReference type="EMBL" id="ANPE02000107">
    <property type="protein sequence ID" value="EMY34598.1"/>
    <property type="molecule type" value="Genomic_DNA"/>
</dbReference>
<feature type="domain" description="SoxA A3" evidence="6">
    <location>
        <begin position="488"/>
        <end position="571"/>
    </location>
</feature>
<dbReference type="InterPro" id="IPR013977">
    <property type="entry name" value="GcvT_C"/>
</dbReference>
<dbReference type="Pfam" id="PF08669">
    <property type="entry name" value="GCV_T_C"/>
    <property type="match status" value="1"/>
</dbReference>
<dbReference type="InterPro" id="IPR006277">
    <property type="entry name" value="Sarcosine_oxidase_asu"/>
</dbReference>
<comment type="cofactor">
    <cofactor evidence="3">
        <name>NAD(+)</name>
        <dbReference type="ChEBI" id="CHEBI:57540"/>
    </cofactor>
    <text evidence="3">Binds 1 NAD(+) per subunit.</text>
</comment>
<proteinExistence type="inferred from homology"/>
<dbReference type="InterPro" id="IPR029043">
    <property type="entry name" value="GcvT/YgfZ_C"/>
</dbReference>
<reference evidence="7 8" key="1">
    <citation type="journal article" date="2013" name="Genome Announc.">
        <title>Draft Genome Sequence of Arthrobacter crystallopoietes Strain BAB-32, Revealing Genes for Bioremediation.</title>
        <authorList>
            <person name="Joshi M.N."/>
            <person name="Pandit A.S."/>
            <person name="Sharma A."/>
            <person name="Pandya R.V."/>
            <person name="Desai S.M."/>
            <person name="Saxena A.K."/>
            <person name="Bagatharia S.B."/>
        </authorList>
    </citation>
    <scope>NUCLEOTIDE SEQUENCE [LARGE SCALE GENOMIC DNA]</scope>
    <source>
        <strain evidence="7 8">BAB-32</strain>
    </source>
</reference>
<dbReference type="GO" id="GO:0046653">
    <property type="term" value="P:tetrahydrofolate metabolic process"/>
    <property type="evidence" value="ECO:0007669"/>
    <property type="project" value="UniProtKB-UniRule"/>
</dbReference>
<keyword evidence="2 3" id="KW-0560">Oxidoreductase</keyword>
<dbReference type="Pfam" id="PF17806">
    <property type="entry name" value="SO_alpha_A3"/>
    <property type="match status" value="1"/>
</dbReference>
<dbReference type="InterPro" id="IPR006222">
    <property type="entry name" value="GCVT_N"/>
</dbReference>
<dbReference type="Gene3D" id="3.30.1360.120">
    <property type="entry name" value="Probable tRNA modification gtpase trme, domain 1"/>
    <property type="match status" value="1"/>
</dbReference>
<sequence length="973" mass="103844">MSTTQSHRLPADRVAGGRIDRGAELTFTVDGKTYKGYQGDTVASALLANGVLRCGNSMYLDRPRGIMSAGVEETNALIHVAASGPANPVDESMLTATTVALREGLAARFLSGLGTMDPRDDTARYDKKYVHADVVVVGSGPAGLAAAREAVRGGARVILIEQDAEFGGSLLSQPQAQIDGKPAQEWTAEVLAELAAAPDCTLLKRTVAFGSYDSNYLLANQNRTGHAGEAPEGVSRSRLWHIRAGQIVLAPGALERPITFANNDRPGVMLAGAVRSYVNRYAVAPGRNVVFFTTNDSVYDAVADLSAAGVKVAAVVDARTELSARAAAVRESGVEVITGSAIVDTEGAERVSAVSVSSIDEAGSPVGDVRRIEADLLAVSGGWTPTIHLHSQRQGKSRWDDSLAAFVPVAPVANQHVAGALNGTYDTAHCVLEGTVAGRAAAKATGYQVSEEETLVAPSAEVRNAAAGEFRQVWLVPAAGEEQDFSAHFVDLHRDQTVKDVLRATGAGMRSVEHVKRYTSISTGDEQGKTSGVNVIGVIGHALKSGDIGGIGTTTYRAPFTPVAFAALAGRKRGELFDPARITSIQPWHVAQGALFEDVGQWKRPWYFPKQGEDMDAAVLRECAAVRDSVGFMDATTLGKIEVRGKDAAEFLNRIYTNAYKKLAVGMCRYGVMCTPDGMIFDDGTVMRLAEDHFLLTTTTSGAAKVLDWFEEWLQTEWPELDVVATSVTEQWSTIAVVGPKSRAVVAKVAPALDVTNEAFPFMAFRDTTLASGVPARIARVSFSGELAYEINVPAWFGLHVWEAVAEAGAEFNITPYGTETMHVLRAEKGFIIVGQDTDGTVTPQDANMEWIVSKAKDFVGKRSYSRIDNVREDRKQLVGVLPVDKSIRLPEGAQLVNQGIRIAPSEAPVPMEGHVTSSYNSAALGRTFGLALVKNGRNRIGETLQAPLDGQLVDVVIAEPVLFDPEGSRRDG</sequence>
<dbReference type="AlphaFoldDB" id="N1V8M0"/>
<keyword evidence="3" id="KW-0520">NAD</keyword>
<evidence type="ECO:0000256" key="3">
    <source>
        <dbReference type="PIRNR" id="PIRNR037980"/>
    </source>
</evidence>
<dbReference type="InterPro" id="IPR028896">
    <property type="entry name" value="GcvT/YgfZ/DmdA"/>
</dbReference>
<feature type="domain" description="Aminomethyltransferase C-terminal" evidence="5">
    <location>
        <begin position="876"/>
        <end position="965"/>
    </location>
</feature>
<dbReference type="PRINTS" id="PR00368">
    <property type="entry name" value="FADPNR"/>
</dbReference>
<dbReference type="GO" id="GO:0008115">
    <property type="term" value="F:sarcosine oxidase activity"/>
    <property type="evidence" value="ECO:0007669"/>
    <property type="project" value="UniProtKB-UniRule"/>
</dbReference>